<dbReference type="AlphaFoldDB" id="A0A026WST6"/>
<organism evidence="2 3">
    <name type="scientific">Ooceraea biroi</name>
    <name type="common">Clonal raider ant</name>
    <name type="synonym">Cerapachys biroi</name>
    <dbReference type="NCBI Taxonomy" id="2015173"/>
    <lineage>
        <taxon>Eukaryota</taxon>
        <taxon>Metazoa</taxon>
        <taxon>Ecdysozoa</taxon>
        <taxon>Arthropoda</taxon>
        <taxon>Hexapoda</taxon>
        <taxon>Insecta</taxon>
        <taxon>Pterygota</taxon>
        <taxon>Neoptera</taxon>
        <taxon>Endopterygota</taxon>
        <taxon>Hymenoptera</taxon>
        <taxon>Apocrita</taxon>
        <taxon>Aculeata</taxon>
        <taxon>Formicoidea</taxon>
        <taxon>Formicidae</taxon>
        <taxon>Dorylinae</taxon>
        <taxon>Ooceraea</taxon>
    </lineage>
</organism>
<dbReference type="Proteomes" id="UP000053097">
    <property type="component" value="Unassembled WGS sequence"/>
</dbReference>
<sequence>MSSLWQGDIPRSPPRPARVVCSSTFRSESQQYGYLAGPVRECRKVRMRDKTRRSLSILRYLAGCRGVTTLHKRKISLTACTNRPQGVEQEDPAKVPHGDSLEVLRG</sequence>
<evidence type="ECO:0000256" key="1">
    <source>
        <dbReference type="SAM" id="MobiDB-lite"/>
    </source>
</evidence>
<dbReference type="EMBL" id="KK107132">
    <property type="protein sequence ID" value="EZA58144.1"/>
    <property type="molecule type" value="Genomic_DNA"/>
</dbReference>
<name>A0A026WST6_OOCBI</name>
<gene>
    <name evidence="2" type="ORF">X777_01872</name>
</gene>
<evidence type="ECO:0000313" key="3">
    <source>
        <dbReference type="Proteomes" id="UP000053097"/>
    </source>
</evidence>
<reference evidence="2 3" key="1">
    <citation type="journal article" date="2014" name="Curr. Biol.">
        <title>The genome of the clonal raider ant Cerapachys biroi.</title>
        <authorList>
            <person name="Oxley P.R."/>
            <person name="Ji L."/>
            <person name="Fetter-Pruneda I."/>
            <person name="McKenzie S.K."/>
            <person name="Li C."/>
            <person name="Hu H."/>
            <person name="Zhang G."/>
            <person name="Kronauer D.J."/>
        </authorList>
    </citation>
    <scope>NUCLEOTIDE SEQUENCE [LARGE SCALE GENOMIC DNA]</scope>
</reference>
<feature type="region of interest" description="Disordered" evidence="1">
    <location>
        <begin position="83"/>
        <end position="106"/>
    </location>
</feature>
<accession>A0A026WST6</accession>
<proteinExistence type="predicted"/>
<feature type="compositionally biased region" description="Basic and acidic residues" evidence="1">
    <location>
        <begin position="91"/>
        <end position="106"/>
    </location>
</feature>
<evidence type="ECO:0000313" key="2">
    <source>
        <dbReference type="EMBL" id="EZA58144.1"/>
    </source>
</evidence>
<protein>
    <submittedName>
        <fullName evidence="2">Uncharacterized protein</fullName>
    </submittedName>
</protein>
<keyword evidence="3" id="KW-1185">Reference proteome</keyword>